<sequence>MKCYCNHPICLRCLFSDIFVMIIDCICEWGATILVLFVLAAIFGSICYTAGVESQKVWF</sequence>
<feature type="transmembrane region" description="Helical" evidence="1">
    <location>
        <begin position="29"/>
        <end position="51"/>
    </location>
</feature>
<keyword evidence="1" id="KW-0472">Membrane</keyword>
<dbReference type="AlphaFoldDB" id="A0A0F9IN99"/>
<keyword evidence="1" id="KW-1133">Transmembrane helix</keyword>
<dbReference type="EMBL" id="LAZR01013578">
    <property type="protein sequence ID" value="KKM21309.1"/>
    <property type="molecule type" value="Genomic_DNA"/>
</dbReference>
<evidence type="ECO:0000256" key="1">
    <source>
        <dbReference type="SAM" id="Phobius"/>
    </source>
</evidence>
<keyword evidence="1" id="KW-0812">Transmembrane</keyword>
<reference evidence="2" key="1">
    <citation type="journal article" date="2015" name="Nature">
        <title>Complex archaea that bridge the gap between prokaryotes and eukaryotes.</title>
        <authorList>
            <person name="Spang A."/>
            <person name="Saw J.H."/>
            <person name="Jorgensen S.L."/>
            <person name="Zaremba-Niedzwiedzka K."/>
            <person name="Martijn J."/>
            <person name="Lind A.E."/>
            <person name="van Eijk R."/>
            <person name="Schleper C."/>
            <person name="Guy L."/>
            <person name="Ettema T.J."/>
        </authorList>
    </citation>
    <scope>NUCLEOTIDE SEQUENCE</scope>
</reference>
<protein>
    <submittedName>
        <fullName evidence="2">Uncharacterized protein</fullName>
    </submittedName>
</protein>
<proteinExistence type="predicted"/>
<accession>A0A0F9IN99</accession>
<gene>
    <name evidence="2" type="ORF">LCGC14_1636660</name>
</gene>
<name>A0A0F9IN99_9ZZZZ</name>
<organism evidence="2">
    <name type="scientific">marine sediment metagenome</name>
    <dbReference type="NCBI Taxonomy" id="412755"/>
    <lineage>
        <taxon>unclassified sequences</taxon>
        <taxon>metagenomes</taxon>
        <taxon>ecological metagenomes</taxon>
    </lineage>
</organism>
<comment type="caution">
    <text evidence="2">The sequence shown here is derived from an EMBL/GenBank/DDBJ whole genome shotgun (WGS) entry which is preliminary data.</text>
</comment>
<evidence type="ECO:0000313" key="2">
    <source>
        <dbReference type="EMBL" id="KKM21309.1"/>
    </source>
</evidence>